<comment type="similarity">
    <text evidence="3">Belongs to the serpin family.</text>
</comment>
<sequence length="493" mass="55440">MRRALSSTIFARILMTPIGLVVSVSCGKSVMVPPLCSPLNIQHEEPRGTRNFFVFGTSPHTVDCRYRRYKTKGWTYLVALLLFSIKLPYAVGDKNIENDIGNSIKIVDEPSRILLSQGLENFTLNLFKETVNAAGSRLNLVLSPFSIWALLVLLWEGSKGKTNEQLMNVLGLPSDRRLTIAGYRAIDEALQVNTSTVSVEFVKAIFFDINRPLKRDFESTAEHLYQCPTISINFHKPVEATRVINDWVKLNTHGKIPDLLLEEDLRDAQLVLANAVYFQGQWSLPFDRDLTTRESFYDEDGKTIGEVDMMSSQGPYAFVADQELDANVIEIPYGKENRLSMIVMLPRHGNKNSIDVILEKLPQRNFSRLINDLAQSKSEYFGDDVDLRLPRFNVTSDFVMNVVLETMGLTDVFNENAADLSPISPHKIYLSRVIHKAVIVVDEEGTIATAASGAALANKSRPPKFHANRPFIYIIHDKKSNTIVFAGKVFNPN</sequence>
<protein>
    <submittedName>
        <fullName evidence="7">Serine protease inhibitor 77Ba isoform X1</fullName>
    </submittedName>
</protein>
<name>A0AAJ7BWA0_CEPCN</name>
<evidence type="ECO:0000256" key="2">
    <source>
        <dbReference type="ARBA" id="ARBA00022900"/>
    </source>
</evidence>
<reference evidence="7" key="1">
    <citation type="submission" date="2025-08" db="UniProtKB">
        <authorList>
            <consortium name="RefSeq"/>
        </authorList>
    </citation>
    <scope>IDENTIFICATION</scope>
</reference>
<keyword evidence="6" id="KW-1185">Reference proteome</keyword>
<keyword evidence="2 7" id="KW-0722">Serine protease inhibitor</keyword>
<dbReference type="PROSITE" id="PS00284">
    <property type="entry name" value="SERPIN"/>
    <property type="match status" value="1"/>
</dbReference>
<dbReference type="Proteomes" id="UP000694920">
    <property type="component" value="Unplaced"/>
</dbReference>
<dbReference type="InterPro" id="IPR023796">
    <property type="entry name" value="Serpin_dom"/>
</dbReference>
<dbReference type="InterPro" id="IPR042185">
    <property type="entry name" value="Serpin_sf_2"/>
</dbReference>
<keyword evidence="4" id="KW-0732">Signal</keyword>
<dbReference type="SUPFAM" id="SSF56574">
    <property type="entry name" value="Serpins"/>
    <property type="match status" value="1"/>
</dbReference>
<evidence type="ECO:0000256" key="4">
    <source>
        <dbReference type="SAM" id="SignalP"/>
    </source>
</evidence>
<dbReference type="InterPro" id="IPR042178">
    <property type="entry name" value="Serpin_sf_1"/>
</dbReference>
<dbReference type="Pfam" id="PF00079">
    <property type="entry name" value="Serpin"/>
    <property type="match status" value="1"/>
</dbReference>
<dbReference type="GeneID" id="107268028"/>
<dbReference type="GO" id="GO:0005615">
    <property type="term" value="C:extracellular space"/>
    <property type="evidence" value="ECO:0007669"/>
    <property type="project" value="InterPro"/>
</dbReference>
<gene>
    <name evidence="7" type="primary">LOC107268028</name>
</gene>
<dbReference type="PANTHER" id="PTHR11461:SF367">
    <property type="entry name" value="GH21475P-RELATED"/>
    <property type="match status" value="1"/>
</dbReference>
<accession>A0AAJ7BWA0</accession>
<evidence type="ECO:0000256" key="1">
    <source>
        <dbReference type="ARBA" id="ARBA00022690"/>
    </source>
</evidence>
<dbReference type="InterPro" id="IPR000215">
    <property type="entry name" value="Serpin_fam"/>
</dbReference>
<dbReference type="CDD" id="cd19598">
    <property type="entry name" value="serpin77Ba-like_insects"/>
    <property type="match status" value="1"/>
</dbReference>
<proteinExistence type="inferred from homology"/>
<dbReference type="Gene3D" id="2.30.39.10">
    <property type="entry name" value="Alpha-1-antitrypsin, domain 1"/>
    <property type="match status" value="1"/>
</dbReference>
<dbReference type="AlphaFoldDB" id="A0AAJ7BWA0"/>
<organism evidence="6 7">
    <name type="scientific">Cephus cinctus</name>
    <name type="common">Wheat stem sawfly</name>
    <dbReference type="NCBI Taxonomy" id="211228"/>
    <lineage>
        <taxon>Eukaryota</taxon>
        <taxon>Metazoa</taxon>
        <taxon>Ecdysozoa</taxon>
        <taxon>Arthropoda</taxon>
        <taxon>Hexapoda</taxon>
        <taxon>Insecta</taxon>
        <taxon>Pterygota</taxon>
        <taxon>Neoptera</taxon>
        <taxon>Endopterygota</taxon>
        <taxon>Hymenoptera</taxon>
        <taxon>Cephoidea</taxon>
        <taxon>Cephidae</taxon>
        <taxon>Cephus</taxon>
    </lineage>
</organism>
<evidence type="ECO:0000313" key="6">
    <source>
        <dbReference type="Proteomes" id="UP000694920"/>
    </source>
</evidence>
<keyword evidence="1 7" id="KW-0646">Protease inhibitor</keyword>
<dbReference type="InterPro" id="IPR036186">
    <property type="entry name" value="Serpin_sf"/>
</dbReference>
<evidence type="ECO:0000313" key="7">
    <source>
        <dbReference type="RefSeq" id="XP_015595850.1"/>
    </source>
</evidence>
<evidence type="ECO:0000259" key="5">
    <source>
        <dbReference type="SMART" id="SM00093"/>
    </source>
</evidence>
<dbReference type="PANTHER" id="PTHR11461">
    <property type="entry name" value="SERINE PROTEASE INHIBITOR, SERPIN"/>
    <property type="match status" value="1"/>
</dbReference>
<dbReference type="KEGG" id="ccin:107268028"/>
<evidence type="ECO:0000256" key="3">
    <source>
        <dbReference type="RuleBase" id="RU000411"/>
    </source>
</evidence>
<dbReference type="GO" id="GO:0004867">
    <property type="term" value="F:serine-type endopeptidase inhibitor activity"/>
    <property type="evidence" value="ECO:0007669"/>
    <property type="project" value="UniProtKB-KW"/>
</dbReference>
<dbReference type="Gene3D" id="3.30.497.10">
    <property type="entry name" value="Antithrombin, subunit I, domain 2"/>
    <property type="match status" value="1"/>
</dbReference>
<dbReference type="InterPro" id="IPR023795">
    <property type="entry name" value="Serpin_CS"/>
</dbReference>
<feature type="domain" description="Serpin" evidence="5">
    <location>
        <begin position="124"/>
        <end position="492"/>
    </location>
</feature>
<feature type="chain" id="PRO_5042614039" evidence="4">
    <location>
        <begin position="24"/>
        <end position="493"/>
    </location>
</feature>
<feature type="signal peptide" evidence="4">
    <location>
        <begin position="1"/>
        <end position="23"/>
    </location>
</feature>
<dbReference type="SMART" id="SM00093">
    <property type="entry name" value="SERPIN"/>
    <property type="match status" value="1"/>
</dbReference>
<dbReference type="RefSeq" id="XP_015595850.1">
    <property type="nucleotide sequence ID" value="XM_015740364.2"/>
</dbReference>
<dbReference type="PROSITE" id="PS51257">
    <property type="entry name" value="PROKAR_LIPOPROTEIN"/>
    <property type="match status" value="1"/>
</dbReference>